<dbReference type="InterPro" id="IPR016156">
    <property type="entry name" value="FAD/NAD-linked_Rdtase_dimer_sf"/>
</dbReference>
<evidence type="ECO:0000256" key="6">
    <source>
        <dbReference type="PIRSR" id="PIRSR000350-3"/>
    </source>
</evidence>
<evidence type="ECO:0000256" key="7">
    <source>
        <dbReference type="PIRSR" id="PIRSR000350-4"/>
    </source>
</evidence>
<evidence type="ECO:0000313" key="10">
    <source>
        <dbReference type="EMBL" id="MCK0085333.1"/>
    </source>
</evidence>
<organism evidence="10 11">
    <name type="scientific">Clostridium symbiosum</name>
    <name type="common">Bacteroides symbiosus</name>
    <dbReference type="NCBI Taxonomy" id="1512"/>
    <lineage>
        <taxon>Bacteria</taxon>
        <taxon>Bacillati</taxon>
        <taxon>Bacillota</taxon>
        <taxon>Clostridia</taxon>
        <taxon>Lachnospirales</taxon>
        <taxon>Lachnospiraceae</taxon>
        <taxon>Otoolea</taxon>
    </lineage>
</organism>
<sequence length="462" mass="49762">MEKKSVEITEKYDAIIIGFGKGGKTLAKALGDAGKKTVLIERSNKMHGGTCPNVGCVPTKSLVYRAGLISAGDGSFEDKARAYKEAVEHKNSLTGKLRETNYQKLTNHPNITVMDGTARFVSSHDVEVERDGNTVKLTGKQIFIDTGSSAFVPPIDGVKGNPYVYTSETLLEQKELPKNLVIIGGGYIGVEFSSIYASFGSKVSILQDGDVFLPREDADIAGAVRKSLSGRGIDVLTGVKVKAVEQAEGRAAVVFEDREGVRKLEADAVLIATGRRPNTKELNLEAAGIEVNARGGIITDDSMMTTTPDVYAMGDVTGGLQFTYISLDDSRIVKSKILGDGSYTLKDRGAVPYSVFLAPAFSRVGLSEKDARDAGYQVKIATVSASEIVKSKVLEQPDGLLKAVIDEKTGLILGAHLFCEESYELINIIKMAMDAKLPYTVLRDMIFTHPTMAESLNELFAV</sequence>
<keyword evidence="4" id="KW-0560">Oxidoreductase</keyword>
<dbReference type="Proteomes" id="UP001203136">
    <property type="component" value="Unassembled WGS sequence"/>
</dbReference>
<dbReference type="PRINTS" id="PR00411">
    <property type="entry name" value="PNDRDTASEI"/>
</dbReference>
<feature type="active site" description="Proton acceptor" evidence="5">
    <location>
        <position position="449"/>
    </location>
</feature>
<dbReference type="EMBL" id="JAINVB010000001">
    <property type="protein sequence ID" value="MCK0085333.1"/>
    <property type="molecule type" value="Genomic_DNA"/>
</dbReference>
<evidence type="ECO:0000256" key="4">
    <source>
        <dbReference type="ARBA" id="ARBA00023002"/>
    </source>
</evidence>
<dbReference type="Gene3D" id="3.30.390.30">
    <property type="match status" value="1"/>
</dbReference>
<dbReference type="PANTHER" id="PTHR43014:SF4">
    <property type="entry name" value="PYRIDINE NUCLEOTIDE-DISULFIDE OXIDOREDUCTASE RCLA-RELATED"/>
    <property type="match status" value="1"/>
</dbReference>
<dbReference type="Pfam" id="PF02852">
    <property type="entry name" value="Pyr_redox_dim"/>
    <property type="match status" value="1"/>
</dbReference>
<accession>A0AAW5F1K4</accession>
<feature type="binding site" evidence="6">
    <location>
        <position position="60"/>
    </location>
    <ligand>
        <name>FAD</name>
        <dbReference type="ChEBI" id="CHEBI:57692"/>
    </ligand>
</feature>
<dbReference type="GO" id="GO:0050660">
    <property type="term" value="F:flavin adenine dinucleotide binding"/>
    <property type="evidence" value="ECO:0007669"/>
    <property type="project" value="TreeGrafter"/>
</dbReference>
<evidence type="ECO:0000259" key="8">
    <source>
        <dbReference type="Pfam" id="PF02852"/>
    </source>
</evidence>
<comment type="caution">
    <text evidence="10">The sequence shown here is derived from an EMBL/GenBank/DDBJ whole genome shotgun (WGS) entry which is preliminary data.</text>
</comment>
<evidence type="ECO:0000313" key="11">
    <source>
        <dbReference type="Proteomes" id="UP001203136"/>
    </source>
</evidence>
<dbReference type="PANTHER" id="PTHR43014">
    <property type="entry name" value="MERCURIC REDUCTASE"/>
    <property type="match status" value="1"/>
</dbReference>
<evidence type="ECO:0000256" key="3">
    <source>
        <dbReference type="ARBA" id="ARBA00022827"/>
    </source>
</evidence>
<dbReference type="InterPro" id="IPR001100">
    <property type="entry name" value="Pyr_nuc-diS_OxRdtase"/>
</dbReference>
<keyword evidence="3 6" id="KW-0274">FAD</keyword>
<evidence type="ECO:0000256" key="1">
    <source>
        <dbReference type="ARBA" id="ARBA00007532"/>
    </source>
</evidence>
<name>A0AAW5F1K4_CLOSY</name>
<evidence type="ECO:0000256" key="5">
    <source>
        <dbReference type="PIRSR" id="PIRSR000350-2"/>
    </source>
</evidence>
<dbReference type="FunFam" id="3.30.390.30:FF:000001">
    <property type="entry name" value="Dihydrolipoyl dehydrogenase"/>
    <property type="match status" value="1"/>
</dbReference>
<evidence type="ECO:0000259" key="9">
    <source>
        <dbReference type="Pfam" id="PF07992"/>
    </source>
</evidence>
<evidence type="ECO:0000256" key="2">
    <source>
        <dbReference type="ARBA" id="ARBA00022630"/>
    </source>
</evidence>
<reference evidence="10" key="1">
    <citation type="journal article" date="2022" name="Cell Host Microbe">
        <title>Colonization of the live biotherapeutic product VE303 and modulation of the microbiota and metabolites in healthy volunteers.</title>
        <authorList>
            <person name="Dsouza M."/>
            <person name="Menon R."/>
            <person name="Crossette E."/>
            <person name="Bhattarai S.K."/>
            <person name="Schneider J."/>
            <person name="Kim Y.G."/>
            <person name="Reddy S."/>
            <person name="Caballero S."/>
            <person name="Felix C."/>
            <person name="Cornacchione L."/>
            <person name="Hendrickson J."/>
            <person name="Watson A.R."/>
            <person name="Minot S.S."/>
            <person name="Greenfield N."/>
            <person name="Schopf L."/>
            <person name="Szabady R."/>
            <person name="Patarroyo J."/>
            <person name="Smith W."/>
            <person name="Harrison P."/>
            <person name="Kuijper E.J."/>
            <person name="Kelly C.P."/>
            <person name="Olle B."/>
            <person name="Bobilev D."/>
            <person name="Silber J.L."/>
            <person name="Bucci V."/>
            <person name="Roberts B."/>
            <person name="Faith J."/>
            <person name="Norman J.M."/>
        </authorList>
    </citation>
    <scope>NUCLEOTIDE SEQUENCE</scope>
    <source>
        <strain evidence="10">VE303-04</strain>
    </source>
</reference>
<feature type="domain" description="FAD/NAD(P)-binding" evidence="9">
    <location>
        <begin position="12"/>
        <end position="324"/>
    </location>
</feature>
<dbReference type="Gene3D" id="3.50.50.60">
    <property type="entry name" value="FAD/NAD(P)-binding domain"/>
    <property type="match status" value="2"/>
</dbReference>
<dbReference type="AlphaFoldDB" id="A0AAW5F1K4"/>
<dbReference type="InterPro" id="IPR036188">
    <property type="entry name" value="FAD/NAD-bd_sf"/>
</dbReference>
<dbReference type="Pfam" id="PF07992">
    <property type="entry name" value="Pyr_redox_2"/>
    <property type="match status" value="1"/>
</dbReference>
<comment type="similarity">
    <text evidence="1">Belongs to the class-I pyridine nucleotide-disulfide oxidoreductase family.</text>
</comment>
<dbReference type="SUPFAM" id="SSF51905">
    <property type="entry name" value="FAD/NAD(P)-binding domain"/>
    <property type="match status" value="1"/>
</dbReference>
<feature type="domain" description="Pyridine nucleotide-disulphide oxidoreductase dimerisation" evidence="8">
    <location>
        <begin position="351"/>
        <end position="458"/>
    </location>
</feature>
<feature type="binding site" evidence="6">
    <location>
        <position position="315"/>
    </location>
    <ligand>
        <name>FAD</name>
        <dbReference type="ChEBI" id="CHEBI:57692"/>
    </ligand>
</feature>
<feature type="binding site" evidence="6">
    <location>
        <begin position="146"/>
        <end position="148"/>
    </location>
    <ligand>
        <name>FAD</name>
        <dbReference type="ChEBI" id="CHEBI:57692"/>
    </ligand>
</feature>
<keyword evidence="2" id="KW-0285">Flavoprotein</keyword>
<gene>
    <name evidence="10" type="ORF">K5I21_05515</name>
</gene>
<feature type="binding site" evidence="6">
    <location>
        <position position="274"/>
    </location>
    <ligand>
        <name>NAD(+)</name>
        <dbReference type="ChEBI" id="CHEBI:57540"/>
    </ligand>
</feature>
<dbReference type="SUPFAM" id="SSF55424">
    <property type="entry name" value="FAD/NAD-linked reductases, dimerisation (C-terminal) domain"/>
    <property type="match status" value="1"/>
</dbReference>
<dbReference type="PIRSF" id="PIRSF000350">
    <property type="entry name" value="Mercury_reductase_MerA"/>
    <property type="match status" value="1"/>
</dbReference>
<dbReference type="RefSeq" id="WP_024739287.1">
    <property type="nucleotide sequence ID" value="NZ_JAINVB010000001.1"/>
</dbReference>
<proteinExistence type="inferred from homology"/>
<protein>
    <submittedName>
        <fullName evidence="10">FAD-dependent oxidoreductase</fullName>
    </submittedName>
</protein>
<keyword evidence="6" id="KW-0520">NAD</keyword>
<feature type="disulfide bond" description="Redox-active" evidence="7">
    <location>
        <begin position="51"/>
        <end position="56"/>
    </location>
</feature>
<dbReference type="PRINTS" id="PR00368">
    <property type="entry name" value="FADPNR"/>
</dbReference>
<feature type="binding site" evidence="6">
    <location>
        <begin position="184"/>
        <end position="191"/>
    </location>
    <ligand>
        <name>NAD(+)</name>
        <dbReference type="ChEBI" id="CHEBI:57540"/>
    </ligand>
</feature>
<dbReference type="InterPro" id="IPR023753">
    <property type="entry name" value="FAD/NAD-binding_dom"/>
</dbReference>
<keyword evidence="6" id="KW-0547">Nucleotide-binding</keyword>
<comment type="cofactor">
    <cofactor evidence="6">
        <name>FAD</name>
        <dbReference type="ChEBI" id="CHEBI:57692"/>
    </cofactor>
    <text evidence="6">Binds 1 FAD per subunit.</text>
</comment>
<dbReference type="InterPro" id="IPR004099">
    <property type="entry name" value="Pyr_nucl-diS_OxRdtase_dimer"/>
</dbReference>
<dbReference type="GO" id="GO:0003955">
    <property type="term" value="F:NAD(P)H dehydrogenase (quinone) activity"/>
    <property type="evidence" value="ECO:0007669"/>
    <property type="project" value="TreeGrafter"/>
</dbReference>